<feature type="chain" id="PRO_5025651502" evidence="1">
    <location>
        <begin position="20"/>
        <end position="77"/>
    </location>
</feature>
<reference evidence="2" key="1">
    <citation type="submission" date="2019-12" db="EMBL/GenBank/DDBJ databases">
        <title>An insight into the sialome of adult female Ixodes ricinus ticks feeding for 6 days.</title>
        <authorList>
            <person name="Perner J."/>
            <person name="Ribeiro J.M.C."/>
        </authorList>
    </citation>
    <scope>NUCLEOTIDE SEQUENCE</scope>
    <source>
        <strain evidence="2">Semi-engorged</strain>
        <tissue evidence="2">Salivary glands</tissue>
    </source>
</reference>
<dbReference type="EMBL" id="GIFC01001700">
    <property type="protein sequence ID" value="MXU83783.1"/>
    <property type="molecule type" value="Transcribed_RNA"/>
</dbReference>
<keyword evidence="1" id="KW-0732">Signal</keyword>
<name>A0A6B0UC90_IXORI</name>
<evidence type="ECO:0000313" key="2">
    <source>
        <dbReference type="EMBL" id="MXU83783.1"/>
    </source>
</evidence>
<accession>A0A6B0UC90</accession>
<sequence>MHPATARVCVSLLLHFCVSYLHKCRHCCGCCESKEQHTGHSHNSLHAVCNSSFSSECFCQVKSYVYICDSGCWNPKM</sequence>
<protein>
    <submittedName>
        <fullName evidence="2">Putative secreted protein</fullName>
    </submittedName>
</protein>
<organism evidence="2">
    <name type="scientific">Ixodes ricinus</name>
    <name type="common">Common tick</name>
    <name type="synonym">Acarus ricinus</name>
    <dbReference type="NCBI Taxonomy" id="34613"/>
    <lineage>
        <taxon>Eukaryota</taxon>
        <taxon>Metazoa</taxon>
        <taxon>Ecdysozoa</taxon>
        <taxon>Arthropoda</taxon>
        <taxon>Chelicerata</taxon>
        <taxon>Arachnida</taxon>
        <taxon>Acari</taxon>
        <taxon>Parasitiformes</taxon>
        <taxon>Ixodida</taxon>
        <taxon>Ixodoidea</taxon>
        <taxon>Ixodidae</taxon>
        <taxon>Ixodinae</taxon>
        <taxon>Ixodes</taxon>
    </lineage>
</organism>
<evidence type="ECO:0000256" key="1">
    <source>
        <dbReference type="SAM" id="SignalP"/>
    </source>
</evidence>
<dbReference type="AlphaFoldDB" id="A0A6B0UC90"/>
<proteinExistence type="predicted"/>
<feature type="signal peptide" evidence="1">
    <location>
        <begin position="1"/>
        <end position="19"/>
    </location>
</feature>